<dbReference type="InterPro" id="IPR015255">
    <property type="entry name" value="Vitellinogen_open_b-sht"/>
</dbReference>
<keyword evidence="13" id="KW-0445">Lipid transport</keyword>
<evidence type="ECO:0000313" key="22">
    <source>
        <dbReference type="Proteomes" id="UP000261480"/>
    </source>
</evidence>
<dbReference type="GO" id="GO:0008201">
    <property type="term" value="F:heparin binding"/>
    <property type="evidence" value="ECO:0007669"/>
    <property type="project" value="UniProtKB-KW"/>
</dbReference>
<dbReference type="SUPFAM" id="SSF56968">
    <property type="entry name" value="Lipovitellin-phosvitin complex, beta-sheet shell regions"/>
    <property type="match status" value="2"/>
</dbReference>
<evidence type="ECO:0000256" key="7">
    <source>
        <dbReference type="ARBA" id="ARBA00022525"/>
    </source>
</evidence>
<dbReference type="FunFam" id="2.30.230.10:FF:000003">
    <property type="entry name" value="Apolipoprotein B"/>
    <property type="match status" value="1"/>
</dbReference>
<feature type="domain" description="Vitellogenin" evidence="20">
    <location>
        <begin position="36"/>
        <end position="543"/>
    </location>
</feature>
<evidence type="ECO:0000313" key="21">
    <source>
        <dbReference type="Ensembl" id="ENSPMEP00000013496.1"/>
    </source>
</evidence>
<evidence type="ECO:0000256" key="16">
    <source>
        <dbReference type="ARBA" id="ARBA00023180"/>
    </source>
</evidence>
<dbReference type="GO" id="GO:0042632">
    <property type="term" value="P:cholesterol homeostasis"/>
    <property type="evidence" value="ECO:0007669"/>
    <property type="project" value="TreeGrafter"/>
</dbReference>
<evidence type="ECO:0000256" key="5">
    <source>
        <dbReference type="ARBA" id="ARBA00022490"/>
    </source>
</evidence>
<evidence type="ECO:0000259" key="20">
    <source>
        <dbReference type="PROSITE" id="PS51211"/>
    </source>
</evidence>
<dbReference type="InterPro" id="IPR015819">
    <property type="entry name" value="Lipid_transp_b-sht_shell"/>
</dbReference>
<keyword evidence="22" id="KW-1185">Reference proteome</keyword>
<organism evidence="21 22">
    <name type="scientific">Poecilia mexicana</name>
    <dbReference type="NCBI Taxonomy" id="48701"/>
    <lineage>
        <taxon>Eukaryota</taxon>
        <taxon>Metazoa</taxon>
        <taxon>Chordata</taxon>
        <taxon>Craniata</taxon>
        <taxon>Vertebrata</taxon>
        <taxon>Euteleostomi</taxon>
        <taxon>Actinopterygii</taxon>
        <taxon>Neopterygii</taxon>
        <taxon>Teleostei</taxon>
        <taxon>Neoteleostei</taxon>
        <taxon>Acanthomorphata</taxon>
        <taxon>Ovalentaria</taxon>
        <taxon>Atherinomorphae</taxon>
        <taxon>Cyprinodontiformes</taxon>
        <taxon>Poeciliidae</taxon>
        <taxon>Poeciliinae</taxon>
        <taxon>Poecilia</taxon>
    </lineage>
</organism>
<evidence type="ECO:0000256" key="11">
    <source>
        <dbReference type="ARBA" id="ARBA00022710"/>
    </source>
</evidence>
<evidence type="ECO:0000256" key="19">
    <source>
        <dbReference type="PROSITE-ProRule" id="PRU00557"/>
    </source>
</evidence>
<dbReference type="STRING" id="48701.ENSPMEP00000013496"/>
<dbReference type="InterPro" id="IPR015817">
    <property type="entry name" value="Vitellinogen_open_b-sht_sub1"/>
</dbReference>
<reference evidence="21" key="2">
    <citation type="submission" date="2025-09" db="UniProtKB">
        <authorList>
            <consortium name="Ensembl"/>
        </authorList>
    </citation>
    <scope>IDENTIFICATION</scope>
</reference>
<dbReference type="Ensembl" id="ENSPMET00000032242.1">
    <property type="protein sequence ID" value="ENSPMEP00000013496.1"/>
    <property type="gene ID" value="ENSPMEG00000015865.1"/>
</dbReference>
<accession>A0A3B3XEJ5</accession>
<dbReference type="GO" id="GO:0005737">
    <property type="term" value="C:cytoplasm"/>
    <property type="evidence" value="ECO:0007669"/>
    <property type="project" value="UniProtKB-SubCell"/>
</dbReference>
<keyword evidence="9" id="KW-0358">Heparin-binding</keyword>
<proteinExistence type="predicted"/>
<evidence type="ECO:0000256" key="17">
    <source>
        <dbReference type="ARBA" id="ARBA00023221"/>
    </source>
</evidence>
<dbReference type="InterPro" id="IPR052418">
    <property type="entry name" value="Apolipoprotein_B"/>
</dbReference>
<dbReference type="SUPFAM" id="SSF48431">
    <property type="entry name" value="Lipovitellin-phosvitin complex, superhelical domain"/>
    <property type="match status" value="1"/>
</dbReference>
<evidence type="ECO:0000256" key="3">
    <source>
        <dbReference type="ARBA" id="ARBA00004613"/>
    </source>
</evidence>
<name>A0A3B3XEJ5_9TELE</name>
<dbReference type="GO" id="GO:0050750">
    <property type="term" value="F:low-density lipoprotein particle receptor binding"/>
    <property type="evidence" value="ECO:0007669"/>
    <property type="project" value="TreeGrafter"/>
</dbReference>
<dbReference type="GO" id="GO:0034361">
    <property type="term" value="C:very-low-density lipoprotein particle"/>
    <property type="evidence" value="ECO:0007669"/>
    <property type="project" value="UniProtKB-KW"/>
</dbReference>
<dbReference type="Pfam" id="PF09172">
    <property type="entry name" value="Vit_open_b-sht"/>
    <property type="match status" value="1"/>
</dbReference>
<dbReference type="InterPro" id="IPR001747">
    <property type="entry name" value="Vitellogenin_N"/>
</dbReference>
<dbReference type="Pfam" id="PF01347">
    <property type="entry name" value="Vitellogenin_N"/>
    <property type="match status" value="1"/>
</dbReference>
<evidence type="ECO:0000256" key="13">
    <source>
        <dbReference type="ARBA" id="ARBA00023055"/>
    </source>
</evidence>
<keyword evidence="18" id="KW-0850">VLDL</keyword>
<dbReference type="PANTHER" id="PTHR13769">
    <property type="entry name" value="APOLIPOPROTEIN B"/>
    <property type="match status" value="1"/>
</dbReference>
<keyword evidence="10" id="KW-0551">Lipid droplet</keyword>
<dbReference type="SMART" id="SM00638">
    <property type="entry name" value="LPD_N"/>
    <property type="match status" value="1"/>
</dbReference>
<evidence type="ECO:0000256" key="18">
    <source>
        <dbReference type="ARBA" id="ARBA00023313"/>
    </source>
</evidence>
<dbReference type="Proteomes" id="UP000261480">
    <property type="component" value="Unplaced"/>
</dbReference>
<dbReference type="GO" id="GO:0034359">
    <property type="term" value="C:mature chylomicron"/>
    <property type="evidence" value="ECO:0007669"/>
    <property type="project" value="TreeGrafter"/>
</dbReference>
<reference evidence="21" key="1">
    <citation type="submission" date="2025-08" db="UniProtKB">
        <authorList>
            <consortium name="Ensembl"/>
        </authorList>
    </citation>
    <scope>IDENTIFICATION</scope>
</reference>
<dbReference type="GO" id="GO:0030301">
    <property type="term" value="P:cholesterol transport"/>
    <property type="evidence" value="ECO:0007669"/>
    <property type="project" value="TreeGrafter"/>
</dbReference>
<dbReference type="GO" id="GO:0042953">
    <property type="term" value="P:lipoprotein transport"/>
    <property type="evidence" value="ECO:0007669"/>
    <property type="project" value="TreeGrafter"/>
</dbReference>
<keyword evidence="4" id="KW-0813">Transport</keyword>
<dbReference type="Gene3D" id="1.25.10.20">
    <property type="entry name" value="Vitellinogen, superhelical"/>
    <property type="match status" value="1"/>
</dbReference>
<dbReference type="InterPro" id="IPR015816">
    <property type="entry name" value="Vitellinogen_b-sht_N"/>
</dbReference>
<evidence type="ECO:0000256" key="2">
    <source>
        <dbReference type="ARBA" id="ARBA00004502"/>
    </source>
</evidence>
<keyword evidence="12" id="KW-0732">Signal</keyword>
<dbReference type="GO" id="GO:0006642">
    <property type="term" value="P:triglyceride mobilization"/>
    <property type="evidence" value="ECO:0007669"/>
    <property type="project" value="TreeGrafter"/>
</dbReference>
<keyword evidence="17" id="KW-0753">Steroid metabolism</keyword>
<dbReference type="Gene3D" id="2.20.50.20">
    <property type="entry name" value="Lipovitellin. Chain A, domain 3"/>
    <property type="match status" value="1"/>
</dbReference>
<dbReference type="Gene3D" id="2.30.230.10">
    <property type="entry name" value="Lipovitellin, beta-sheet shell regions, chain A"/>
    <property type="match status" value="1"/>
</dbReference>
<evidence type="ECO:0000256" key="4">
    <source>
        <dbReference type="ARBA" id="ARBA00022448"/>
    </source>
</evidence>
<dbReference type="GO" id="GO:0005811">
    <property type="term" value="C:lipid droplet"/>
    <property type="evidence" value="ECO:0007669"/>
    <property type="project" value="UniProtKB-SubCell"/>
</dbReference>
<dbReference type="PROSITE" id="PS51211">
    <property type="entry name" value="VITELLOGENIN"/>
    <property type="match status" value="1"/>
</dbReference>
<evidence type="ECO:0000256" key="10">
    <source>
        <dbReference type="ARBA" id="ARBA00022677"/>
    </source>
</evidence>
<keyword evidence="8" id="KW-0153">Cholesterol metabolism</keyword>
<dbReference type="GO" id="GO:0008203">
    <property type="term" value="P:cholesterol metabolic process"/>
    <property type="evidence" value="ECO:0007669"/>
    <property type="project" value="UniProtKB-KW"/>
</dbReference>
<protein>
    <recommendedName>
        <fullName evidence="20">Vitellogenin domain-containing protein</fullName>
    </recommendedName>
</protein>
<dbReference type="GO" id="GO:0120020">
    <property type="term" value="F:cholesterol transfer activity"/>
    <property type="evidence" value="ECO:0007669"/>
    <property type="project" value="TreeGrafter"/>
</dbReference>
<evidence type="ECO:0000256" key="15">
    <source>
        <dbReference type="ARBA" id="ARBA00023166"/>
    </source>
</evidence>
<evidence type="ECO:0000256" key="12">
    <source>
        <dbReference type="ARBA" id="ARBA00022729"/>
    </source>
</evidence>
<comment type="subcellular location">
    <subcellularLocation>
        <location evidence="1">Cytoplasm</location>
    </subcellularLocation>
    <subcellularLocation>
        <location evidence="2">Lipid droplet</location>
    </subcellularLocation>
    <subcellularLocation>
        <location evidence="3">Secreted</location>
    </subcellularLocation>
</comment>
<dbReference type="SMART" id="SM01169">
    <property type="entry name" value="DUF1943"/>
    <property type="match status" value="1"/>
</dbReference>
<evidence type="ECO:0000256" key="9">
    <source>
        <dbReference type="ARBA" id="ARBA00022674"/>
    </source>
</evidence>
<keyword evidence="16" id="KW-0325">Glycoprotein</keyword>
<dbReference type="GO" id="GO:0034362">
    <property type="term" value="C:low-density lipoprotein particle"/>
    <property type="evidence" value="ECO:0007669"/>
    <property type="project" value="UniProtKB-KW"/>
</dbReference>
<evidence type="ECO:0000256" key="14">
    <source>
        <dbReference type="ARBA" id="ARBA00023098"/>
    </source>
</evidence>
<evidence type="ECO:0000256" key="1">
    <source>
        <dbReference type="ARBA" id="ARBA00004496"/>
    </source>
</evidence>
<keyword evidence="7" id="KW-0964">Secreted</keyword>
<evidence type="ECO:0000256" key="6">
    <source>
        <dbReference type="ARBA" id="ARBA00022513"/>
    </source>
</evidence>
<evidence type="ECO:0000256" key="8">
    <source>
        <dbReference type="ARBA" id="ARBA00022548"/>
    </source>
</evidence>
<comment type="caution">
    <text evidence="19">Lacks conserved residue(s) required for the propagation of feature annotation.</text>
</comment>
<dbReference type="InterPro" id="IPR011030">
    <property type="entry name" value="Lipovitellin_superhlx_dom"/>
</dbReference>
<keyword evidence="11" id="KW-0427">LDL</keyword>
<keyword evidence="5" id="KW-0963">Cytoplasm</keyword>
<keyword evidence="14" id="KW-0443">Lipid metabolism</keyword>
<keyword evidence="6" id="KW-0162">Chylomicron</keyword>
<dbReference type="AlphaFoldDB" id="A0A3B3XEJ5"/>
<sequence>FPAFSPAFKSIPHFLLRLRFRSFQELILSKPSVARYKNFGRFVYNYEAETLNSVNGASDDKSGPKVSCTVEIDVPQTCRFIVRTTDCSLSEITDVDQEGNPVIRPAAGSEDFKAAMAKNILKVAVEGHTDVKLFPEEGEPVNILNIKRGIISTLMVPEINKEETKEMPTVHGVCSSDFAINLGSDAASEVTISRDLSKCDGFVARRQNTSPLALISGMVRSYPLSKLISSTQTCNYKFDAQKKHMTSGSCTEKHIFLPFSYKKEYGISAVVSQTVTLRETSKINDRIFDHTFKLLPMDVTDDKSPVQTKDAVIATVQKLNTLSETNEGEERASLFHKLVSELRGLNTDVLTSSVNEMMTVSGILTWQALVQCGTPECTSGMLKILRNFDHAAYDVDAFVYALGMLSNPSRLMVQDMLAMAQYKQSKPIMYALSNAVKRYVGEAEHSSCNFCCELVSNQLLLHVSVDCTKLRESPQRLQLFMSTWRPSWVVGNMGDAMEAANPEIKNILLKCMRQPATTLSVQLAAIQAFRLTKKKKYKTKKILQALENTDISTHHDYTTKSRNYKLGIAHENTETSIQGNVIFDPNNQLPREVLLETTLKAFGYSLDVWEFGMEGKGFEPTIEALFGENGFFPDTISKALYWAEDKMPPEVQEVLEKWVAPFKSGKQNVCTYLCSAFAASSVCLKHIVNLQSQESPEAMAYLNIMGTELGYIKGNDLKFIIENAIVNARTFMHHSKVLFCTTVFNIF</sequence>
<keyword evidence="15" id="KW-1207">Sterol metabolism</keyword>
<dbReference type="PANTHER" id="PTHR13769:SF1">
    <property type="entry name" value="APOLIPOPROTEIN B-100"/>
    <property type="match status" value="1"/>
</dbReference>